<keyword evidence="3" id="KW-1185">Reference proteome</keyword>
<sequence>MASPSCMEKGERKRQYAALGRAVHKSCSPQLLAKYQLCSDSERWSMLKQWLLSDGKVDDITVEERYTRWTEQLRSDRYVTVTKLQLYKTYGKSSAAKKFIEEILKGQVGVPHPRCPNLEEAKMYKVLKEVAENTTSGMRGDSSLMVGGRVRSASMKEMIAKQLNIGLQSLEAQGLMDLKTGRIQSKKPKKEKSPAQLALTEAKNLASKWKKIVKDIPQCLEDFKTYGIRNSSELERALSTHLATSEKLRDDAVTKSNTPLSDVDPEDMYSWVEDKKSQLAVVEQDVRDAKRRVSACKKPKKSKAKAEHDGSDPSSSDGPDEK</sequence>
<dbReference type="EMBL" id="CAXAMN010000892">
    <property type="protein sequence ID" value="CAK8991344.1"/>
    <property type="molecule type" value="Genomic_DNA"/>
</dbReference>
<gene>
    <name evidence="2" type="ORF">CCMP2556_LOCUS2424</name>
</gene>
<accession>A0ABP0HPP2</accession>
<organism evidence="2 3">
    <name type="scientific">Durusdinium trenchii</name>
    <dbReference type="NCBI Taxonomy" id="1381693"/>
    <lineage>
        <taxon>Eukaryota</taxon>
        <taxon>Sar</taxon>
        <taxon>Alveolata</taxon>
        <taxon>Dinophyceae</taxon>
        <taxon>Suessiales</taxon>
        <taxon>Symbiodiniaceae</taxon>
        <taxon>Durusdinium</taxon>
    </lineage>
</organism>
<evidence type="ECO:0000313" key="3">
    <source>
        <dbReference type="Proteomes" id="UP001642484"/>
    </source>
</evidence>
<protein>
    <submittedName>
        <fullName evidence="2">Uncharacterized protein</fullName>
    </submittedName>
</protein>
<comment type="caution">
    <text evidence="2">The sequence shown here is derived from an EMBL/GenBank/DDBJ whole genome shotgun (WGS) entry which is preliminary data.</text>
</comment>
<evidence type="ECO:0000313" key="2">
    <source>
        <dbReference type="EMBL" id="CAK8991344.1"/>
    </source>
</evidence>
<feature type="region of interest" description="Disordered" evidence="1">
    <location>
        <begin position="288"/>
        <end position="322"/>
    </location>
</feature>
<feature type="compositionally biased region" description="Low complexity" evidence="1">
    <location>
        <begin position="312"/>
        <end position="322"/>
    </location>
</feature>
<dbReference type="Proteomes" id="UP001642484">
    <property type="component" value="Unassembled WGS sequence"/>
</dbReference>
<evidence type="ECO:0000256" key="1">
    <source>
        <dbReference type="SAM" id="MobiDB-lite"/>
    </source>
</evidence>
<feature type="compositionally biased region" description="Basic residues" evidence="1">
    <location>
        <begin position="289"/>
        <end position="303"/>
    </location>
</feature>
<reference evidence="2 3" key="1">
    <citation type="submission" date="2024-02" db="EMBL/GenBank/DDBJ databases">
        <authorList>
            <person name="Chen Y."/>
            <person name="Shah S."/>
            <person name="Dougan E. K."/>
            <person name="Thang M."/>
            <person name="Chan C."/>
        </authorList>
    </citation>
    <scope>NUCLEOTIDE SEQUENCE [LARGE SCALE GENOMIC DNA]</scope>
</reference>
<proteinExistence type="predicted"/>
<name>A0ABP0HPP2_9DINO</name>